<accession>A0AAD7D8J6</accession>
<protein>
    <recommendedName>
        <fullName evidence="4">Glycosyl transferase CAP10 domain-containing protein</fullName>
    </recommendedName>
</protein>
<comment type="caution">
    <text evidence="5">The sequence shown here is derived from an EMBL/GenBank/DDBJ whole genome shotgun (WGS) entry which is preliminary data.</text>
</comment>
<dbReference type="SMART" id="SM00672">
    <property type="entry name" value="CAP10"/>
    <property type="match status" value="1"/>
</dbReference>
<dbReference type="Pfam" id="PF05686">
    <property type="entry name" value="Glyco_transf_90"/>
    <property type="match status" value="1"/>
</dbReference>
<dbReference type="InterPro" id="IPR006598">
    <property type="entry name" value="CAP10"/>
</dbReference>
<dbReference type="Proteomes" id="UP001221757">
    <property type="component" value="Unassembled WGS sequence"/>
</dbReference>
<name>A0AAD7D8J6_MYCRO</name>
<evidence type="ECO:0000256" key="3">
    <source>
        <dbReference type="SAM" id="Phobius"/>
    </source>
</evidence>
<keyword evidence="3" id="KW-0472">Membrane</keyword>
<proteinExistence type="inferred from homology"/>
<evidence type="ECO:0000256" key="2">
    <source>
        <dbReference type="ARBA" id="ARBA00022679"/>
    </source>
</evidence>
<keyword evidence="2" id="KW-0808">Transferase</keyword>
<feature type="domain" description="Glycosyl transferase CAP10" evidence="4">
    <location>
        <begin position="267"/>
        <end position="474"/>
    </location>
</feature>
<feature type="transmembrane region" description="Helical" evidence="3">
    <location>
        <begin position="36"/>
        <end position="58"/>
    </location>
</feature>
<evidence type="ECO:0000313" key="5">
    <source>
        <dbReference type="EMBL" id="KAJ7683894.1"/>
    </source>
</evidence>
<gene>
    <name evidence="5" type="ORF">B0H17DRAFT_1181503</name>
</gene>
<evidence type="ECO:0000256" key="1">
    <source>
        <dbReference type="ARBA" id="ARBA00010118"/>
    </source>
</evidence>
<dbReference type="PANTHER" id="PTHR12203:SF35">
    <property type="entry name" value="PROTEIN O-GLUCOSYLTRANSFERASE 1"/>
    <property type="match status" value="1"/>
</dbReference>
<keyword evidence="3" id="KW-0812">Transmembrane</keyword>
<dbReference type="InterPro" id="IPR051091">
    <property type="entry name" value="O-Glucosyltr/Glycosyltrsf_90"/>
</dbReference>
<dbReference type="AlphaFoldDB" id="A0AAD7D8J6"/>
<dbReference type="PANTHER" id="PTHR12203">
    <property type="entry name" value="KDEL LYS-ASP-GLU-LEU CONTAINING - RELATED"/>
    <property type="match status" value="1"/>
</dbReference>
<dbReference type="EMBL" id="JARKIE010000104">
    <property type="protein sequence ID" value="KAJ7683894.1"/>
    <property type="molecule type" value="Genomic_DNA"/>
</dbReference>
<reference evidence="5" key="1">
    <citation type="submission" date="2023-03" db="EMBL/GenBank/DDBJ databases">
        <title>Massive genome expansion in bonnet fungi (Mycena s.s.) driven by repeated elements and novel gene families across ecological guilds.</title>
        <authorList>
            <consortium name="Lawrence Berkeley National Laboratory"/>
            <person name="Harder C.B."/>
            <person name="Miyauchi S."/>
            <person name="Viragh M."/>
            <person name="Kuo A."/>
            <person name="Thoen E."/>
            <person name="Andreopoulos B."/>
            <person name="Lu D."/>
            <person name="Skrede I."/>
            <person name="Drula E."/>
            <person name="Henrissat B."/>
            <person name="Morin E."/>
            <person name="Kohler A."/>
            <person name="Barry K."/>
            <person name="LaButti K."/>
            <person name="Morin E."/>
            <person name="Salamov A."/>
            <person name="Lipzen A."/>
            <person name="Mereny Z."/>
            <person name="Hegedus B."/>
            <person name="Baldrian P."/>
            <person name="Stursova M."/>
            <person name="Weitz H."/>
            <person name="Taylor A."/>
            <person name="Grigoriev I.V."/>
            <person name="Nagy L.G."/>
            <person name="Martin F."/>
            <person name="Kauserud H."/>
        </authorList>
    </citation>
    <scope>NUCLEOTIDE SEQUENCE</scope>
    <source>
        <strain evidence="5">CBHHK067</strain>
    </source>
</reference>
<evidence type="ECO:0000259" key="4">
    <source>
        <dbReference type="SMART" id="SM00672"/>
    </source>
</evidence>
<keyword evidence="3" id="KW-1133">Transmembrane helix</keyword>
<sequence>MGIFQSIMRSRTYAVLPSGPSGNGDHEQTGFTGQRCMVSLIFIVAAVSIILATLVILASRGASPDAFPDAYRELSPGAPRTTVDELYARQSASLEQAAARYTLKNSRSPPPNYDRWYRFAKSSGCLIDDYDQVHRDFEPFYQLAKDDPAFFKRMVDRGTQMVIAADVGMKTFRVKSGKVKMTDRRGSHYHGGWISILRNMRTMLPDMNLVFNHRDEPRVVFNPCIPEARAGALNVSDAAPFRNAPRPTSEYYKDEEHCLVPNGPKGFMTYANDASSFLSSSASADFTTDLYPVLSQSKISPCFSDILFPSEFHYARSTWSPKYKFRDNIAWNNKKSVLYWRGQSTGGWISGTNYHSFPRFKVLDIARAHPGLMDVAISEFYGWFCKLDECDAAAIKAEYNITGVASPRDDGYKYKYVLDLDGNAFSGRYLGLLRSGSLVFKSTLFTEYFSDWLRPFEHYVPVLPDLSDLVERIE</sequence>
<organism evidence="5 6">
    <name type="scientific">Mycena rosella</name>
    <name type="common">Pink bonnet</name>
    <name type="synonym">Agaricus rosellus</name>
    <dbReference type="NCBI Taxonomy" id="1033263"/>
    <lineage>
        <taxon>Eukaryota</taxon>
        <taxon>Fungi</taxon>
        <taxon>Dikarya</taxon>
        <taxon>Basidiomycota</taxon>
        <taxon>Agaricomycotina</taxon>
        <taxon>Agaricomycetes</taxon>
        <taxon>Agaricomycetidae</taxon>
        <taxon>Agaricales</taxon>
        <taxon>Marasmiineae</taxon>
        <taxon>Mycenaceae</taxon>
        <taxon>Mycena</taxon>
    </lineage>
</organism>
<comment type="similarity">
    <text evidence="1">Belongs to the glycosyltransferase 90 family.</text>
</comment>
<evidence type="ECO:0000313" key="6">
    <source>
        <dbReference type="Proteomes" id="UP001221757"/>
    </source>
</evidence>
<keyword evidence="6" id="KW-1185">Reference proteome</keyword>
<dbReference type="GO" id="GO:0016740">
    <property type="term" value="F:transferase activity"/>
    <property type="evidence" value="ECO:0007669"/>
    <property type="project" value="UniProtKB-KW"/>
</dbReference>